<name>A0A5J5EI26_9PEZI</name>
<keyword evidence="4" id="KW-1185">Reference proteome</keyword>
<feature type="transmembrane region" description="Helical" evidence="2">
    <location>
        <begin position="248"/>
        <end position="272"/>
    </location>
</feature>
<dbReference type="OrthoDB" id="5420724at2759"/>
<dbReference type="AlphaFoldDB" id="A0A5J5EI26"/>
<proteinExistence type="predicted"/>
<evidence type="ECO:0000313" key="3">
    <source>
        <dbReference type="EMBL" id="KAA8894649.1"/>
    </source>
</evidence>
<feature type="transmembrane region" description="Helical" evidence="2">
    <location>
        <begin position="166"/>
        <end position="192"/>
    </location>
</feature>
<accession>A0A5J5EI26</accession>
<evidence type="ECO:0000256" key="1">
    <source>
        <dbReference type="SAM" id="MobiDB-lite"/>
    </source>
</evidence>
<feature type="transmembrane region" description="Helical" evidence="2">
    <location>
        <begin position="212"/>
        <end position="236"/>
    </location>
</feature>
<evidence type="ECO:0000313" key="4">
    <source>
        <dbReference type="Proteomes" id="UP000326924"/>
    </source>
</evidence>
<keyword evidence="2" id="KW-0472">Membrane</keyword>
<comment type="caution">
    <text evidence="3">The sequence shown here is derived from an EMBL/GenBank/DDBJ whole genome shotgun (WGS) entry which is preliminary data.</text>
</comment>
<sequence length="462" mass="51564">MSGRSETHPRTQTPEAEDYYRSSSTSLRDHDNNHPVSPADSQAPIMASWTAPNTQETVAAEPVNTEKDHDASSQEHEHYYPPVPMPAVHRSSVGVVNGEVVAVSSNTPTETQYAHYPIAPLSAGLKTSRTIYSTYEEQRVAELEEKAREEDRRDLAVKLKVRLAKVVLRSINCACSLVVLAMVASTFAIFNATRFLAPRNGLPPWSVSTPTWPQITIVVIASLSLALSLFIMYSYWKGGHNRAERIALHATIFAGAVFIFTIAMWSCGIGIMQASRATNNDKDLWGWACKDNQRRKLFQDVIDYTLVCRQQDWVVVCAIIEISVEFLAICVYIFAFYRLFHTKRRLRKSMNLRDEARSSLWLVKLKEQKEAEEGPDHETTMNTTYNQLNSNTATYAAEEGRAVPILQPAPTARKHAATGDAPLKQAPAFAKMKARGDDAIPPTPRSVSFMPPPPRSSGRESR</sequence>
<dbReference type="PANTHER" id="PTHR42069">
    <property type="entry name" value="HYPHAL ANASTAMOSIS-8 PROTEIN"/>
    <property type="match status" value="1"/>
</dbReference>
<protein>
    <recommendedName>
        <fullName evidence="5">MARVEL domain-containing protein</fullName>
    </recommendedName>
</protein>
<keyword evidence="2" id="KW-0812">Transmembrane</keyword>
<organism evidence="3 4">
    <name type="scientific">Sphaerosporella brunnea</name>
    <dbReference type="NCBI Taxonomy" id="1250544"/>
    <lineage>
        <taxon>Eukaryota</taxon>
        <taxon>Fungi</taxon>
        <taxon>Dikarya</taxon>
        <taxon>Ascomycota</taxon>
        <taxon>Pezizomycotina</taxon>
        <taxon>Pezizomycetes</taxon>
        <taxon>Pezizales</taxon>
        <taxon>Pyronemataceae</taxon>
        <taxon>Sphaerosporella</taxon>
    </lineage>
</organism>
<feature type="region of interest" description="Disordered" evidence="1">
    <location>
        <begin position="1"/>
        <end position="76"/>
    </location>
</feature>
<dbReference type="Proteomes" id="UP000326924">
    <property type="component" value="Unassembled WGS sequence"/>
</dbReference>
<dbReference type="InParanoid" id="A0A5J5EI26"/>
<reference evidence="3 4" key="1">
    <citation type="submission" date="2019-09" db="EMBL/GenBank/DDBJ databases">
        <title>Draft genome of the ectomycorrhizal ascomycete Sphaerosporella brunnea.</title>
        <authorList>
            <consortium name="DOE Joint Genome Institute"/>
            <person name="Benucci G.M."/>
            <person name="Marozzi G."/>
            <person name="Antonielli L."/>
            <person name="Sanchez S."/>
            <person name="Marco P."/>
            <person name="Wang X."/>
            <person name="Falini L.B."/>
            <person name="Barry K."/>
            <person name="Haridas S."/>
            <person name="Lipzen A."/>
            <person name="Labutti K."/>
            <person name="Grigoriev I.V."/>
            <person name="Murat C."/>
            <person name="Martin F."/>
            <person name="Albertini E."/>
            <person name="Donnini D."/>
            <person name="Bonito G."/>
        </authorList>
    </citation>
    <scope>NUCLEOTIDE SEQUENCE [LARGE SCALE GENOMIC DNA]</scope>
    <source>
        <strain evidence="3 4">Sb_GMNB300</strain>
    </source>
</reference>
<dbReference type="EMBL" id="VXIS01000321">
    <property type="protein sequence ID" value="KAA8894649.1"/>
    <property type="molecule type" value="Genomic_DNA"/>
</dbReference>
<feature type="transmembrane region" description="Helical" evidence="2">
    <location>
        <begin position="313"/>
        <end position="340"/>
    </location>
</feature>
<feature type="region of interest" description="Disordered" evidence="1">
    <location>
        <begin position="411"/>
        <end position="462"/>
    </location>
</feature>
<dbReference type="PANTHER" id="PTHR42069:SF1">
    <property type="entry name" value="MARVEL DOMAIN-CONTAINING PROTEIN"/>
    <property type="match status" value="1"/>
</dbReference>
<evidence type="ECO:0000256" key="2">
    <source>
        <dbReference type="SAM" id="Phobius"/>
    </source>
</evidence>
<gene>
    <name evidence="3" type="ORF">FN846DRAFT_894884</name>
</gene>
<evidence type="ECO:0008006" key="5">
    <source>
        <dbReference type="Google" id="ProtNLM"/>
    </source>
</evidence>
<keyword evidence="2" id="KW-1133">Transmembrane helix</keyword>
<feature type="compositionally biased region" description="Basic and acidic residues" evidence="1">
    <location>
        <begin position="64"/>
        <end position="76"/>
    </location>
</feature>